<keyword evidence="1" id="KW-0732">Signal</keyword>
<evidence type="ECO:0000313" key="2">
    <source>
        <dbReference type="EMBL" id="SCX96496.1"/>
    </source>
</evidence>
<dbReference type="AlphaFoldDB" id="A0A1G5C2D3"/>
<gene>
    <name evidence="2" type="ORF">SAMN05660710_00372</name>
</gene>
<proteinExistence type="predicted"/>
<sequence length="43" mass="4476">MRMFWVTVLACGILAGCNTVAGVGEDVTGLARWFQGSLPAGGY</sequence>
<protein>
    <recommendedName>
        <fullName evidence="4">Entericidin EcnA/B family protein</fullName>
    </recommendedName>
</protein>
<reference evidence="2 3" key="1">
    <citation type="submission" date="2016-10" db="EMBL/GenBank/DDBJ databases">
        <authorList>
            <person name="de Groot N.N."/>
        </authorList>
    </citation>
    <scope>NUCLEOTIDE SEQUENCE [LARGE SCALE GENOMIC DNA]</scope>
    <source>
        <strain evidence="2 3">CGMCC 1.8925</strain>
    </source>
</reference>
<dbReference type="Proteomes" id="UP000199502">
    <property type="component" value="Unassembled WGS sequence"/>
</dbReference>
<keyword evidence="3" id="KW-1185">Reference proteome</keyword>
<feature type="signal peptide" evidence="1">
    <location>
        <begin position="1"/>
        <end position="21"/>
    </location>
</feature>
<evidence type="ECO:0008006" key="4">
    <source>
        <dbReference type="Google" id="ProtNLM"/>
    </source>
</evidence>
<evidence type="ECO:0000313" key="3">
    <source>
        <dbReference type="Proteomes" id="UP000199502"/>
    </source>
</evidence>
<name>A0A1G5C2D3_9RHOB</name>
<accession>A0A1G5C2D3</accession>
<dbReference type="PROSITE" id="PS51257">
    <property type="entry name" value="PROKAR_LIPOPROTEIN"/>
    <property type="match status" value="1"/>
</dbReference>
<organism evidence="2 3">
    <name type="scientific">Paracoccus tibetensis</name>
    <dbReference type="NCBI Taxonomy" id="336292"/>
    <lineage>
        <taxon>Bacteria</taxon>
        <taxon>Pseudomonadati</taxon>
        <taxon>Pseudomonadota</taxon>
        <taxon>Alphaproteobacteria</taxon>
        <taxon>Rhodobacterales</taxon>
        <taxon>Paracoccaceae</taxon>
        <taxon>Paracoccus</taxon>
    </lineage>
</organism>
<feature type="chain" id="PRO_5011637227" description="Entericidin EcnA/B family protein" evidence="1">
    <location>
        <begin position="22"/>
        <end position="43"/>
    </location>
</feature>
<dbReference type="EMBL" id="FMVT01000001">
    <property type="protein sequence ID" value="SCX96496.1"/>
    <property type="molecule type" value="Genomic_DNA"/>
</dbReference>
<evidence type="ECO:0000256" key="1">
    <source>
        <dbReference type="SAM" id="SignalP"/>
    </source>
</evidence>